<dbReference type="InterPro" id="IPR036390">
    <property type="entry name" value="WH_DNA-bd_sf"/>
</dbReference>
<dbReference type="Pfam" id="PF00480">
    <property type="entry name" value="ROK"/>
    <property type="match status" value="1"/>
</dbReference>
<keyword evidence="4" id="KW-1185">Reference proteome</keyword>
<dbReference type="InterPro" id="IPR036388">
    <property type="entry name" value="WH-like_DNA-bd_sf"/>
</dbReference>
<dbReference type="RefSeq" id="WP_275685366.1">
    <property type="nucleotide sequence ID" value="NZ_JAJLJH010000013.1"/>
</dbReference>
<protein>
    <submittedName>
        <fullName evidence="3">ROK family transcriptional regulator</fullName>
    </submittedName>
</protein>
<dbReference type="EMBL" id="JAJLJH010000013">
    <property type="protein sequence ID" value="MCK9689317.1"/>
    <property type="molecule type" value="Genomic_DNA"/>
</dbReference>
<feature type="compositionally biased region" description="Basic and acidic residues" evidence="2">
    <location>
        <begin position="1"/>
        <end position="12"/>
    </location>
</feature>
<dbReference type="SUPFAM" id="SSF53067">
    <property type="entry name" value="Actin-like ATPase domain"/>
    <property type="match status" value="1"/>
</dbReference>
<dbReference type="CDD" id="cd23763">
    <property type="entry name" value="ASKHA_ATPase_ROK"/>
    <property type="match status" value="1"/>
</dbReference>
<dbReference type="Gene3D" id="1.10.10.10">
    <property type="entry name" value="Winged helix-like DNA-binding domain superfamily/Winged helix DNA-binding domain"/>
    <property type="match status" value="1"/>
</dbReference>
<comment type="similarity">
    <text evidence="1">Belongs to the ROK (NagC/XylR) family.</text>
</comment>
<evidence type="ECO:0000256" key="2">
    <source>
        <dbReference type="SAM" id="MobiDB-lite"/>
    </source>
</evidence>
<dbReference type="Gene3D" id="3.30.420.40">
    <property type="match status" value="2"/>
</dbReference>
<proteinExistence type="inferred from homology"/>
<dbReference type="SUPFAM" id="SSF46785">
    <property type="entry name" value="Winged helix' DNA-binding domain"/>
    <property type="match status" value="1"/>
</dbReference>
<reference evidence="3" key="1">
    <citation type="submission" date="2021-11" db="EMBL/GenBank/DDBJ databases">
        <title>BS-T2-15 a new species belonging to the Comamonadaceae family isolated from the soil of a French oak forest.</title>
        <authorList>
            <person name="Mieszkin S."/>
            <person name="Alain K."/>
        </authorList>
    </citation>
    <scope>NUCLEOTIDE SEQUENCE</scope>
    <source>
        <strain evidence="3">BS-T2-15</strain>
    </source>
</reference>
<evidence type="ECO:0000256" key="1">
    <source>
        <dbReference type="ARBA" id="ARBA00006479"/>
    </source>
</evidence>
<dbReference type="InterPro" id="IPR043129">
    <property type="entry name" value="ATPase_NBD"/>
</dbReference>
<sequence length="407" mass="43201">MTETHARAERAHLRPRGSSQGGLRQYNERVVLQAIRLHGALPGVEIARLTGLTAQTVSMITKSLIDDGYLRKGEPVRGKVGQPSVPLSLDPEGAYAIGIKVGRRRLDTLLIDFSGKPCARWSLAYSFPDPEDVLAELRARFAAIRRKLGPDRRDRLQGVGLAAPLALSSWQSLLGVTSEAAERWNRLDLREAVAAMCDGPVHAMKDTAAACVAELVEGRGRGMHSFLYIFVDTFIGGGLVIDSHLRNGLTGNAGAIGSMPLGLPGGRGAAPQLLSVASLHTLEQAWRNAGLADPGFDGPEALQAPWRDVTRAWLADAAAAIAHAIQSAVCLLDLDGVIVDGAIDRGLLDELIAATEAAMRRSNWEGVSVPQLFAGSIGADAGALGGALLPLHANFAPDRDLFIKEHA</sequence>
<dbReference type="AlphaFoldDB" id="A0A9X1YQP4"/>
<organism evidence="3 4">
    <name type="scientific">Scleromatobacter humisilvae</name>
    <dbReference type="NCBI Taxonomy" id="2897159"/>
    <lineage>
        <taxon>Bacteria</taxon>
        <taxon>Pseudomonadati</taxon>
        <taxon>Pseudomonadota</taxon>
        <taxon>Betaproteobacteria</taxon>
        <taxon>Burkholderiales</taxon>
        <taxon>Sphaerotilaceae</taxon>
        <taxon>Scleromatobacter</taxon>
    </lineage>
</organism>
<dbReference type="InterPro" id="IPR000600">
    <property type="entry name" value="ROK"/>
</dbReference>
<accession>A0A9X1YQP4</accession>
<gene>
    <name evidence="3" type="ORF">LPC04_26670</name>
</gene>
<evidence type="ECO:0000313" key="3">
    <source>
        <dbReference type="EMBL" id="MCK9689317.1"/>
    </source>
</evidence>
<name>A0A9X1YQP4_9BURK</name>
<dbReference type="PANTHER" id="PTHR18964">
    <property type="entry name" value="ROK (REPRESSOR, ORF, KINASE) FAMILY"/>
    <property type="match status" value="1"/>
</dbReference>
<dbReference type="Pfam" id="PF13412">
    <property type="entry name" value="HTH_24"/>
    <property type="match status" value="1"/>
</dbReference>
<feature type="region of interest" description="Disordered" evidence="2">
    <location>
        <begin position="1"/>
        <end position="21"/>
    </location>
</feature>
<comment type="caution">
    <text evidence="3">The sequence shown here is derived from an EMBL/GenBank/DDBJ whole genome shotgun (WGS) entry which is preliminary data.</text>
</comment>
<dbReference type="PANTHER" id="PTHR18964:SF149">
    <property type="entry name" value="BIFUNCTIONAL UDP-N-ACETYLGLUCOSAMINE 2-EPIMERASE_N-ACETYLMANNOSAMINE KINASE"/>
    <property type="match status" value="1"/>
</dbReference>
<dbReference type="Proteomes" id="UP001139353">
    <property type="component" value="Unassembled WGS sequence"/>
</dbReference>
<evidence type="ECO:0000313" key="4">
    <source>
        <dbReference type="Proteomes" id="UP001139353"/>
    </source>
</evidence>